<reference evidence="1 2" key="1">
    <citation type="submission" date="2016-07" db="EMBL/GenBank/DDBJ databases">
        <title>Multi-omics approach to identify versatile polysaccharide utilization systems of a marine flavobacterium Gramella flava.</title>
        <authorList>
            <person name="Tang K."/>
        </authorList>
    </citation>
    <scope>NUCLEOTIDE SEQUENCE [LARGE SCALE GENOMIC DNA]</scope>
    <source>
        <strain evidence="1 2">JLT2011</strain>
    </source>
</reference>
<dbReference type="Proteomes" id="UP000186230">
    <property type="component" value="Chromosome"/>
</dbReference>
<dbReference type="STRING" id="1229726.GRFL_1017"/>
<protein>
    <submittedName>
        <fullName evidence="1">Uncharacterized protein</fullName>
    </submittedName>
</protein>
<keyword evidence="2" id="KW-1185">Reference proteome</keyword>
<evidence type="ECO:0000313" key="2">
    <source>
        <dbReference type="Proteomes" id="UP000186230"/>
    </source>
</evidence>
<dbReference type="KEGG" id="gfl:GRFL_1017"/>
<dbReference type="RefSeq" id="WP_083643585.1">
    <property type="nucleotide sequence ID" value="NZ_AMRU01000002.1"/>
</dbReference>
<name>A0A1L7I2D2_9FLAO</name>
<accession>A0A1L7I2D2</accession>
<organism evidence="1 2">
    <name type="scientific">Christiangramia flava JLT2011</name>
    <dbReference type="NCBI Taxonomy" id="1229726"/>
    <lineage>
        <taxon>Bacteria</taxon>
        <taxon>Pseudomonadati</taxon>
        <taxon>Bacteroidota</taxon>
        <taxon>Flavobacteriia</taxon>
        <taxon>Flavobacteriales</taxon>
        <taxon>Flavobacteriaceae</taxon>
        <taxon>Christiangramia</taxon>
    </lineage>
</organism>
<proteinExistence type="predicted"/>
<dbReference type="EMBL" id="CP016359">
    <property type="protein sequence ID" value="APU67741.1"/>
    <property type="molecule type" value="Genomic_DNA"/>
</dbReference>
<gene>
    <name evidence="1" type="ORF">GRFL_1017</name>
</gene>
<dbReference type="AlphaFoldDB" id="A0A1L7I2D2"/>
<evidence type="ECO:0000313" key="1">
    <source>
        <dbReference type="EMBL" id="APU67741.1"/>
    </source>
</evidence>
<sequence length="359" mass="42569">MSIDPTQKLSHQKIVDGFPEKYRHTLVELLETKESTVDLLKLRVLELPNSERNAFMSIIENFVRDEIFKTYYKAKYKNPRSIINLKRNRSESHFDYVYRYLHEKPEIYSYLEDKEIDLLSYRSPAITEQIEDPYREFDIAEHFYPFEFPLTDSWINRKQNEFAVLPEILNNFSFSKTSLSLTHSLDPDNLEKYSFPKTLINRQLESVYSNSDRINIDQSLEDFLSSHTETFHYIQQCLSPDSFNALLFNSFNFKNNDTNLRFLNISLKSGVTLKLFRHYLFKLYEDLDIEKPKIGFIQFINFHYARKTLSKTLNVNKSLEDQKSILETHYNNTAKNTVSLITAELKKAQKKANIFDFQG</sequence>